<dbReference type="GeneTree" id="ENSGT00940000153307"/>
<dbReference type="Pfam" id="PF07654">
    <property type="entry name" value="C1-set"/>
    <property type="match status" value="1"/>
</dbReference>
<evidence type="ECO:0000313" key="6">
    <source>
        <dbReference type="Proteomes" id="UP000002494"/>
    </source>
</evidence>
<sequence length="124" mass="13857">MRQRSSKYMLCLYSGGINSDQPKATPSVTLFPPSSEELKTDKATLVCMVTDFYPGVMTVVWKADGTPITQGVETTQPFKQNNKYMATSYLLLTAKAWETHSNYSCQVTHEENTVEKSLSRAECS</sequence>
<dbReference type="Ensembl" id="ENSRNOT00000124362.1">
    <property type="protein sequence ID" value="ENSRNOP00000108470.1"/>
    <property type="gene ID" value="ENSRNOG00000079313.1"/>
</dbReference>
<reference evidence="6" key="3">
    <citation type="submission" date="2024-01" db="EMBL/GenBank/DDBJ databases">
        <title>GRCr8: a new rat reference genome assembly contstructed from accurate long reads and long range scaffolding.</title>
        <authorList>
            <person name="Doris P.A."/>
            <person name="Kalbfleisch T."/>
            <person name="Li K."/>
            <person name="Howe K."/>
            <person name="Wood J."/>
        </authorList>
    </citation>
    <scope>NUCLEOTIDE SEQUENCE [LARGE SCALE GENOMIC DNA]</scope>
    <source>
        <strain evidence="6">Brown Norway</strain>
    </source>
</reference>
<dbReference type="Ensembl" id="ENSRNOT00000138637.1">
    <property type="protein sequence ID" value="ENSRNOP00000112385.1"/>
    <property type="gene ID" value="ENSRNOG00000058590.3"/>
</dbReference>
<dbReference type="InterPro" id="IPR003006">
    <property type="entry name" value="Ig/MHC_CS"/>
</dbReference>
<protein>
    <submittedName>
        <fullName evidence="5">Immunoglobulin lambda constant 1</fullName>
    </submittedName>
</protein>
<gene>
    <name evidence="5" type="primary">Iglc1</name>
    <name evidence="4" type="synonym">Rwdd4a</name>
</gene>
<name>A0ABK0LWF9_RAT</name>
<dbReference type="CDD" id="cd07699">
    <property type="entry name" value="IgC1_L"/>
    <property type="match status" value="1"/>
</dbReference>
<dbReference type="SUPFAM" id="SSF48726">
    <property type="entry name" value="Immunoglobulin"/>
    <property type="match status" value="1"/>
</dbReference>
<evidence type="ECO:0000313" key="4">
    <source>
        <dbReference type="Ensembl" id="ENSRNOP00000108470.1"/>
    </source>
</evidence>
<evidence type="ECO:0000256" key="2">
    <source>
        <dbReference type="ARBA" id="ARBA00023319"/>
    </source>
</evidence>
<dbReference type="InterPro" id="IPR050160">
    <property type="entry name" value="MHC/Immunoglobulin"/>
</dbReference>
<dbReference type="PROSITE" id="PS00290">
    <property type="entry name" value="IG_MHC"/>
    <property type="match status" value="1"/>
</dbReference>
<feature type="domain" description="Ig-like" evidence="3">
    <location>
        <begin position="26"/>
        <end position="119"/>
    </location>
</feature>
<evidence type="ECO:0000313" key="5">
    <source>
        <dbReference type="Ensembl" id="ENSRNOP00000112385.1"/>
    </source>
</evidence>
<dbReference type="RefSeq" id="XP_006248711.1">
    <property type="nucleotide sequence ID" value="XM_006248649.4"/>
</dbReference>
<dbReference type="SMART" id="SM00407">
    <property type="entry name" value="IGc1"/>
    <property type="match status" value="1"/>
</dbReference>
<organism evidence="4 6">
    <name type="scientific">Rattus norvegicus</name>
    <name type="common">Rat</name>
    <dbReference type="NCBI Taxonomy" id="10116"/>
    <lineage>
        <taxon>Eukaryota</taxon>
        <taxon>Metazoa</taxon>
        <taxon>Chordata</taxon>
        <taxon>Craniata</taxon>
        <taxon>Vertebrata</taxon>
        <taxon>Euteleostomi</taxon>
        <taxon>Mammalia</taxon>
        <taxon>Eutheria</taxon>
        <taxon>Euarchontoglires</taxon>
        <taxon>Glires</taxon>
        <taxon>Rodentia</taxon>
        <taxon>Myomorpha</taxon>
        <taxon>Muroidea</taxon>
        <taxon>Muridae</taxon>
        <taxon>Murinae</taxon>
        <taxon>Rattus</taxon>
    </lineage>
</organism>
<dbReference type="PANTHER" id="PTHR19944">
    <property type="entry name" value="MHC CLASS II-RELATED"/>
    <property type="match status" value="1"/>
</dbReference>
<dbReference type="PROSITE" id="PS50835">
    <property type="entry name" value="IG_LIKE"/>
    <property type="match status" value="1"/>
</dbReference>
<keyword evidence="6" id="KW-1185">Reference proteome</keyword>
<dbReference type="InterPro" id="IPR003597">
    <property type="entry name" value="Ig_C1-set"/>
</dbReference>
<reference evidence="4" key="1">
    <citation type="journal article" date="2004" name="Nature">
        <title>Genome sequence of the Brown Norway rat yields insights into mammalian evolution.</title>
        <authorList>
            <consortium name="Rat Genome Sequencing Project Consortium"/>
            <person name="Gibbs R.A."/>
            <person name="Weinstock G.M."/>
            <person name="Metzker M.L."/>
            <person name="Muzny D.M."/>
            <person name="Sodergren E.J."/>
            <person name="Scherer S."/>
            <person name="Scott G."/>
            <person name="Steffen D."/>
            <person name="Worley K.C."/>
            <person name="Burch P.E."/>
            <person name="Okwuonu G."/>
            <person name="Hines S."/>
            <person name="Lewis L."/>
            <person name="Deramo C."/>
            <person name="Delgado O."/>
            <person name="Dugan-Rocha S."/>
            <person name="Miner G."/>
            <person name="Morgan M."/>
            <person name="Hawes A."/>
            <person name="Gill R."/>
            <person name="Holt R.A."/>
            <person name="Adams M.D."/>
            <person name="Amanatides P.G."/>
            <person name="Baden-Tillson H."/>
            <person name="Barnstead M."/>
            <person name="Chin S."/>
            <person name="Evans C.A."/>
            <person name="Ferriera S."/>
            <person name="Fosler C."/>
            <person name="Glodek A."/>
            <person name="Gu Z."/>
            <person name="Jennings D."/>
            <person name="Kraft C.L."/>
            <person name="Nguyen T."/>
            <person name="Pfannkoch C.M."/>
            <person name="Sitter C."/>
            <person name="Sutton G.G."/>
            <person name="Venter J.C."/>
            <person name="Woodage T."/>
            <person name="Smith D."/>
            <person name="Lee H.-M."/>
            <person name="Gustafson E."/>
            <person name="Cahill P."/>
            <person name="Kana A."/>
            <person name="Doucette-Stamm L."/>
            <person name="Weinstock K."/>
            <person name="Fechtel K."/>
            <person name="Weiss R.B."/>
            <person name="Dunn D.M."/>
            <person name="Green E.D."/>
            <person name="Blakesley R.W."/>
            <person name="Bouffard G.G."/>
            <person name="De Jong P.J."/>
            <person name="Osoegawa K."/>
            <person name="Zhu B."/>
            <person name="Marra M."/>
            <person name="Schein J."/>
            <person name="Bosdet I."/>
            <person name="Fjell C."/>
            <person name="Jones S."/>
            <person name="Krzywinski M."/>
            <person name="Mathewson C."/>
            <person name="Siddiqui A."/>
            <person name="Wye N."/>
            <person name="McPherson J."/>
            <person name="Zhao S."/>
            <person name="Fraser C.M."/>
            <person name="Shetty J."/>
            <person name="Shatsman S."/>
            <person name="Geer K."/>
            <person name="Chen Y."/>
            <person name="Abramzon S."/>
            <person name="Nierman W.C."/>
            <person name="Havlak P.H."/>
            <person name="Chen R."/>
            <person name="Durbin K.J."/>
            <person name="Egan A."/>
            <person name="Ren Y."/>
            <person name="Song X.-Z."/>
            <person name="Li B."/>
            <person name="Liu Y."/>
            <person name="Qin X."/>
            <person name="Cawley S."/>
            <person name="Cooney A.J."/>
            <person name="D'Souza L.M."/>
            <person name="Martin K."/>
            <person name="Wu J.Q."/>
            <person name="Gonzalez-Garay M.L."/>
            <person name="Jackson A.R."/>
            <person name="Kalafus K.J."/>
            <person name="McLeod M.P."/>
            <person name="Milosavljevic A."/>
            <person name="Virk D."/>
            <person name="Volkov A."/>
            <person name="Wheeler D.A."/>
            <person name="Zhang Z."/>
            <person name="Bailey J.A."/>
            <person name="Eichler E.E."/>
            <person name="Tuzun E."/>
            <person name="Birney E."/>
            <person name="Mongin E."/>
            <person name="Ureta-Vidal A."/>
            <person name="Woodwark C."/>
            <person name="Zdobnov E."/>
            <person name="Bork P."/>
            <person name="Suyama M."/>
            <person name="Torrents D."/>
            <person name="Alexandersson M."/>
            <person name="Trask B.J."/>
            <person name="Young J.M."/>
            <person name="Huang H."/>
            <person name="Wang H."/>
            <person name="Xing H."/>
            <person name="Daniels S."/>
            <person name="Gietzen D."/>
            <person name="Schmidt J."/>
            <person name="Stevens K."/>
            <person name="Vitt U."/>
            <person name="Wingrove J."/>
            <person name="Camara F."/>
            <person name="Mar Alba M."/>
            <person name="Abril J.F."/>
            <person name="Guigo R."/>
            <person name="Smit A."/>
            <person name="Dubchak I."/>
            <person name="Rubin E.M."/>
            <person name="Couronne O."/>
            <person name="Poliakov A."/>
            <person name="Huebner N."/>
            <person name="Ganten D."/>
            <person name="Goesele C."/>
            <person name="Hummel O."/>
            <person name="Kreitler T."/>
            <person name="Lee Y.-A."/>
            <person name="Monti J."/>
            <person name="Schulz H."/>
            <person name="Zimdahl H."/>
            <person name="Himmelbauer H."/>
            <person name="Lehrach H."/>
            <person name="Jacob H.J."/>
            <person name="Bromberg S."/>
            <person name="Gullings-Handley J."/>
            <person name="Jensen-Seaman M.I."/>
            <person name="Kwitek A.E."/>
            <person name="Lazar J."/>
            <person name="Pasko D."/>
            <person name="Tonellato P.J."/>
            <person name="Twigger S."/>
            <person name="Ponting C.P."/>
            <person name="Duarte J.M."/>
            <person name="Rice S."/>
            <person name="Goodstadt L."/>
            <person name="Beatson S.A."/>
            <person name="Emes R.D."/>
            <person name="Winter E.E."/>
            <person name="Webber C."/>
            <person name="Brandt P."/>
            <person name="Nyakatura G."/>
            <person name="Adetobi M."/>
            <person name="Chiaromonte F."/>
            <person name="Elnitski L."/>
            <person name="Eswara P."/>
            <person name="Hardison R.C."/>
            <person name="Hou M."/>
            <person name="Kolbe D."/>
            <person name="Makova K."/>
            <person name="Miller W."/>
            <person name="Nekrutenko A."/>
            <person name="Riemer C."/>
            <person name="Schwartz S."/>
            <person name="Taylor J."/>
            <person name="Yang S."/>
            <person name="Zhang Y."/>
            <person name="Lindpaintner K."/>
            <person name="Andrews T.D."/>
            <person name="Caccamo M."/>
            <person name="Clamp M."/>
            <person name="Clarke L."/>
            <person name="Curwen V."/>
            <person name="Durbin R.M."/>
            <person name="Eyras E."/>
            <person name="Searle S.M."/>
            <person name="Cooper G.M."/>
            <person name="Batzoglou S."/>
            <person name="Brudno M."/>
            <person name="Sidow A."/>
            <person name="Stone E.A."/>
            <person name="Payseur B.A."/>
            <person name="Bourque G."/>
            <person name="Lopez-Otin C."/>
            <person name="Puente X.S."/>
            <person name="Chakrabarti K."/>
            <person name="Chatterji S."/>
            <person name="Dewey C."/>
            <person name="Pachter L."/>
            <person name="Bray N."/>
            <person name="Yap V.B."/>
            <person name="Caspi A."/>
            <person name="Tesler G."/>
            <person name="Pevzner P.A."/>
            <person name="Haussler D."/>
            <person name="Roskin K.M."/>
            <person name="Baertsch R."/>
            <person name="Clawson H."/>
            <person name="Furey T.S."/>
            <person name="Hinrichs A.S."/>
            <person name="Karolchik D."/>
            <person name="Kent W.J."/>
            <person name="Rosenbloom K.R."/>
            <person name="Trumbower H."/>
            <person name="Weirauch M."/>
            <person name="Cooper D.N."/>
            <person name="Stenson P.D."/>
            <person name="Ma B."/>
            <person name="Brent M."/>
            <person name="Arumugam M."/>
            <person name="Shteynberg D."/>
            <person name="Copley R.R."/>
            <person name="Taylor M.S."/>
            <person name="Riethman H."/>
            <person name="Mudunuri U."/>
            <person name="Peterson J."/>
            <person name="Guyer M."/>
            <person name="Felsenfeld A."/>
            <person name="Old S."/>
            <person name="Mockrin S."/>
            <person name="Collins F.S."/>
        </authorList>
    </citation>
    <scope>NUCLEOTIDE SEQUENCE [LARGE SCALE GENOMIC DNA]</scope>
    <source>
        <strain evidence="4">Brown Norway</strain>
    </source>
</reference>
<evidence type="ECO:0000256" key="1">
    <source>
        <dbReference type="ARBA" id="ARBA00023157"/>
    </source>
</evidence>
<dbReference type="InterPro" id="IPR013783">
    <property type="entry name" value="Ig-like_fold"/>
</dbReference>
<dbReference type="GeneID" id="100361706"/>
<keyword evidence="2" id="KW-0393">Immunoglobulin domain</keyword>
<reference evidence="6" key="2">
    <citation type="submission" date="2023-12" db="EMBL/GenBank/DDBJ databases">
        <authorList>
            <consortium name="Genome Reference Consortium"/>
            <person name="Doris P.A."/>
            <person name="Kalbfleisch T."/>
            <person name="Li K."/>
            <person name="Howe K."/>
            <person name="Wood J."/>
        </authorList>
    </citation>
    <scope>NUCLEOTIDE SEQUENCE [LARGE SCALE GENOMIC DNA]</scope>
    <source>
        <strain evidence="6">Brown Norway</strain>
    </source>
</reference>
<keyword evidence="1" id="KW-1015">Disulfide bond</keyword>
<accession>A0ABK0LWF9</accession>
<dbReference type="Gene3D" id="2.60.40.10">
    <property type="entry name" value="Immunoglobulins"/>
    <property type="match status" value="1"/>
</dbReference>
<dbReference type="InterPro" id="IPR036179">
    <property type="entry name" value="Ig-like_dom_sf"/>
</dbReference>
<dbReference type="InterPro" id="IPR007110">
    <property type="entry name" value="Ig-like_dom"/>
</dbReference>
<evidence type="ECO:0000259" key="3">
    <source>
        <dbReference type="PROSITE" id="PS50835"/>
    </source>
</evidence>
<dbReference type="Proteomes" id="UP000002494">
    <property type="component" value="Chromosome 11"/>
</dbReference>
<reference evidence="4" key="4">
    <citation type="submission" date="2025-05" db="UniProtKB">
        <authorList>
            <consortium name="Ensembl"/>
        </authorList>
    </citation>
    <scope>IDENTIFICATION</scope>
    <source>
        <strain evidence="4">Brown Norway</strain>
    </source>
</reference>
<dbReference type="RGD" id="2319568">
    <property type="gene designation" value="Iglc1"/>
</dbReference>
<proteinExistence type="predicted"/>
<dbReference type="PANTHER" id="PTHR19944:SF98">
    <property type="entry name" value="IG-LIKE DOMAIN-CONTAINING PROTEIN"/>
    <property type="match status" value="1"/>
</dbReference>